<gene>
    <name evidence="3" type="ORF">ACFPM4_14365</name>
</gene>
<dbReference type="PANTHER" id="PTHR43000">
    <property type="entry name" value="DTDP-D-GLUCOSE 4,6-DEHYDRATASE-RELATED"/>
    <property type="match status" value="1"/>
</dbReference>
<dbReference type="SUPFAM" id="SSF51735">
    <property type="entry name" value="NAD(P)-binding Rossmann-fold domains"/>
    <property type="match status" value="1"/>
</dbReference>
<evidence type="ECO:0000313" key="3">
    <source>
        <dbReference type="EMBL" id="MFC5465913.1"/>
    </source>
</evidence>
<name>A0ABW0LJ35_9BACI</name>
<dbReference type="PRINTS" id="PR01713">
    <property type="entry name" value="NUCEPIMERASE"/>
</dbReference>
<evidence type="ECO:0000313" key="4">
    <source>
        <dbReference type="Proteomes" id="UP001596147"/>
    </source>
</evidence>
<feature type="domain" description="NAD-dependent epimerase/dehydratase" evidence="2">
    <location>
        <begin position="3"/>
        <end position="242"/>
    </location>
</feature>
<accession>A0ABW0LJ35</accession>
<evidence type="ECO:0000259" key="2">
    <source>
        <dbReference type="Pfam" id="PF01370"/>
    </source>
</evidence>
<comment type="caution">
    <text evidence="3">The sequence shown here is derived from an EMBL/GenBank/DDBJ whole genome shotgun (WGS) entry which is preliminary data.</text>
</comment>
<dbReference type="Pfam" id="PF01370">
    <property type="entry name" value="Epimerase"/>
    <property type="match status" value="1"/>
</dbReference>
<protein>
    <submittedName>
        <fullName evidence="3">NAD-dependent epimerase/dehydratase family protein</fullName>
    </submittedName>
</protein>
<evidence type="ECO:0000256" key="1">
    <source>
        <dbReference type="ARBA" id="ARBA00007637"/>
    </source>
</evidence>
<organism evidence="3 4">
    <name type="scientific">Lederbergia graminis</name>
    <dbReference type="NCBI Taxonomy" id="735518"/>
    <lineage>
        <taxon>Bacteria</taxon>
        <taxon>Bacillati</taxon>
        <taxon>Bacillota</taxon>
        <taxon>Bacilli</taxon>
        <taxon>Bacillales</taxon>
        <taxon>Bacillaceae</taxon>
        <taxon>Lederbergia</taxon>
    </lineage>
</organism>
<dbReference type="EMBL" id="JBHSMC010000020">
    <property type="protein sequence ID" value="MFC5465913.1"/>
    <property type="molecule type" value="Genomic_DNA"/>
</dbReference>
<dbReference type="Proteomes" id="UP001596147">
    <property type="component" value="Unassembled WGS sequence"/>
</dbReference>
<proteinExistence type="inferred from homology"/>
<dbReference type="RefSeq" id="WP_382353040.1">
    <property type="nucleotide sequence ID" value="NZ_JBHSMC010000020.1"/>
</dbReference>
<keyword evidence="4" id="KW-1185">Reference proteome</keyword>
<reference evidence="4" key="1">
    <citation type="journal article" date="2019" name="Int. J. Syst. Evol. Microbiol.">
        <title>The Global Catalogue of Microorganisms (GCM) 10K type strain sequencing project: providing services to taxonomists for standard genome sequencing and annotation.</title>
        <authorList>
            <consortium name="The Broad Institute Genomics Platform"/>
            <consortium name="The Broad Institute Genome Sequencing Center for Infectious Disease"/>
            <person name="Wu L."/>
            <person name="Ma J."/>
        </authorList>
    </citation>
    <scope>NUCLEOTIDE SEQUENCE [LARGE SCALE GENOMIC DNA]</scope>
    <source>
        <strain evidence="4">CGMCC 1.12237</strain>
    </source>
</reference>
<dbReference type="Gene3D" id="3.40.50.720">
    <property type="entry name" value="NAD(P)-binding Rossmann-like Domain"/>
    <property type="match status" value="1"/>
</dbReference>
<dbReference type="InterPro" id="IPR001509">
    <property type="entry name" value="Epimerase_deHydtase"/>
</dbReference>
<dbReference type="InterPro" id="IPR036291">
    <property type="entry name" value="NAD(P)-bd_dom_sf"/>
</dbReference>
<comment type="similarity">
    <text evidence="1">Belongs to the NAD(P)-dependent epimerase/dehydratase family.</text>
</comment>
<sequence length="315" mass="35251">MKILVTGCAGFIGSHLCEHLLKQKNHEVIGIDCLIGPTPPPLKLINMQNLEKHPRFQFIQANLLQVDLTQLLQDVDVVYHLAGIPGVRASWGADFLPYAENNIIVTQRLLEAAKSSKITKFIYASTSSIYGNKHGMVQEDLLPEPLSPYGVTKLSGEHLCNVYEKNFDVPVTVLRYFTVYGPRQRPDMAFHRFIKQILRNEPLTLFGDGTQSRDFTYVDDCVLGTAAVMSKENTVGKTFNIGGLERATINEIIALLEELTNQKANITYLEKSIGEPKHTHADISHAQTILGYSPTTSLREGLAKEIEYIRTILKE</sequence>